<evidence type="ECO:0000256" key="4">
    <source>
        <dbReference type="ARBA" id="ARBA00022759"/>
    </source>
</evidence>
<sequence>MVVTGMDWLAANHASIDCSYKDVMFNPPIEASFKFKRVGTVVLPNVISNLKAKKLYELPPHRKTDFAIELEPGHVVSKDGIFVDPTKIEAVTSSPRPSTVSKVLSFLGLAGSFVIYCDTSKKGLGCVLMQQGKVVAYDSYRLKIHEQNYPTHDPELAAIVFALKIWRHYLYGKKIQILTDHKSLNYFFTQEELNMRRDRWFELIKDYDYKILYNPGKINVVADALSRKKIIVAQRNNHYLVEKLCKKEAKKADEFSIYFDDELLFKRHLSFEPNFGGYAGACALEFSGSWDSHLHLMEFVYNNGFQATIGKALFEALYDAIQKIRACMQAAQSRQKSYAGVRWKDL</sequence>
<proteinExistence type="predicted"/>
<accession>A0A5D3DAJ3</accession>
<keyword evidence="4" id="KW-0255">Endonuclease</keyword>
<dbReference type="Pfam" id="PF17917">
    <property type="entry name" value="RT_RNaseH"/>
    <property type="match status" value="1"/>
</dbReference>
<gene>
    <name evidence="9" type="ORF">E5676_scaffold132G00160</name>
    <name evidence="8" type="ORF">E6C27_scaffold382G00180</name>
</gene>
<dbReference type="InterPro" id="IPR043502">
    <property type="entry name" value="DNA/RNA_pol_sf"/>
</dbReference>
<dbReference type="STRING" id="1194695.A0A5D3DAJ3"/>
<dbReference type="EMBL" id="SSTD01006162">
    <property type="protein sequence ID" value="TYK20597.1"/>
    <property type="molecule type" value="Genomic_DNA"/>
</dbReference>
<feature type="domain" description="Reverse transcriptase RNase H-like" evidence="7">
    <location>
        <begin position="112"/>
        <end position="207"/>
    </location>
</feature>
<evidence type="ECO:0000256" key="3">
    <source>
        <dbReference type="ARBA" id="ARBA00022722"/>
    </source>
</evidence>
<evidence type="ECO:0000313" key="9">
    <source>
        <dbReference type="EMBL" id="TYK20597.1"/>
    </source>
</evidence>
<dbReference type="GO" id="GO:0016787">
    <property type="term" value="F:hydrolase activity"/>
    <property type="evidence" value="ECO:0007669"/>
    <property type="project" value="UniProtKB-KW"/>
</dbReference>
<dbReference type="AlphaFoldDB" id="A0A5D3DAJ3"/>
<keyword evidence="1" id="KW-0808">Transferase</keyword>
<dbReference type="PANTHER" id="PTHR34072">
    <property type="entry name" value="ENZYMATIC POLYPROTEIN-RELATED"/>
    <property type="match status" value="1"/>
</dbReference>
<reference evidence="10 11" key="1">
    <citation type="submission" date="2019-08" db="EMBL/GenBank/DDBJ databases">
        <title>Draft genome sequences of two oriental melons (Cucumis melo L. var makuwa).</title>
        <authorList>
            <person name="Kwon S.-Y."/>
        </authorList>
    </citation>
    <scope>NUCLEOTIDE SEQUENCE [LARGE SCALE GENOMIC DNA]</scope>
    <source>
        <strain evidence="11">cv. Chang Bougi</strain>
        <strain evidence="10">cv. SW 3</strain>
        <tissue evidence="9">Leaf</tissue>
    </source>
</reference>
<comment type="caution">
    <text evidence="9">The sequence shown here is derived from an EMBL/GenBank/DDBJ whole genome shotgun (WGS) entry which is preliminary data.</text>
</comment>
<name>A0A5D3DAJ3_CUCMM</name>
<dbReference type="InterPro" id="IPR041373">
    <property type="entry name" value="RT_RNaseH"/>
</dbReference>
<dbReference type="SUPFAM" id="SSF56672">
    <property type="entry name" value="DNA/RNA polymerases"/>
    <property type="match status" value="1"/>
</dbReference>
<keyword evidence="6" id="KW-0695">RNA-directed DNA polymerase</keyword>
<evidence type="ECO:0000313" key="11">
    <source>
        <dbReference type="Proteomes" id="UP000321947"/>
    </source>
</evidence>
<dbReference type="GO" id="GO:0004519">
    <property type="term" value="F:endonuclease activity"/>
    <property type="evidence" value="ECO:0007669"/>
    <property type="project" value="UniProtKB-KW"/>
</dbReference>
<evidence type="ECO:0000313" key="10">
    <source>
        <dbReference type="Proteomes" id="UP000321393"/>
    </source>
</evidence>
<dbReference type="Proteomes" id="UP000321393">
    <property type="component" value="Unassembled WGS sequence"/>
</dbReference>
<protein>
    <submittedName>
        <fullName evidence="9">Ty3-gypsy retrotransposon protein</fullName>
    </submittedName>
</protein>
<dbReference type="Gene3D" id="3.10.20.370">
    <property type="match status" value="1"/>
</dbReference>
<keyword evidence="5" id="KW-0378">Hydrolase</keyword>
<evidence type="ECO:0000256" key="6">
    <source>
        <dbReference type="ARBA" id="ARBA00022918"/>
    </source>
</evidence>
<organism evidence="9 11">
    <name type="scientific">Cucumis melo var. makuwa</name>
    <name type="common">Oriental melon</name>
    <dbReference type="NCBI Taxonomy" id="1194695"/>
    <lineage>
        <taxon>Eukaryota</taxon>
        <taxon>Viridiplantae</taxon>
        <taxon>Streptophyta</taxon>
        <taxon>Embryophyta</taxon>
        <taxon>Tracheophyta</taxon>
        <taxon>Spermatophyta</taxon>
        <taxon>Magnoliopsida</taxon>
        <taxon>eudicotyledons</taxon>
        <taxon>Gunneridae</taxon>
        <taxon>Pentapetalae</taxon>
        <taxon>rosids</taxon>
        <taxon>fabids</taxon>
        <taxon>Cucurbitales</taxon>
        <taxon>Cucurbitaceae</taxon>
        <taxon>Benincaseae</taxon>
        <taxon>Cucumis</taxon>
    </lineage>
</organism>
<dbReference type="Proteomes" id="UP000321947">
    <property type="component" value="Unassembled WGS sequence"/>
</dbReference>
<keyword evidence="2" id="KW-0548">Nucleotidyltransferase</keyword>
<dbReference type="PANTHER" id="PTHR34072:SF52">
    <property type="entry name" value="RIBONUCLEASE H"/>
    <property type="match status" value="1"/>
</dbReference>
<dbReference type="OrthoDB" id="104794at2759"/>
<keyword evidence="3" id="KW-0540">Nuclease</keyword>
<evidence type="ECO:0000259" key="7">
    <source>
        <dbReference type="Pfam" id="PF17917"/>
    </source>
</evidence>
<evidence type="ECO:0000256" key="2">
    <source>
        <dbReference type="ARBA" id="ARBA00022695"/>
    </source>
</evidence>
<dbReference type="GO" id="GO:0003964">
    <property type="term" value="F:RNA-directed DNA polymerase activity"/>
    <property type="evidence" value="ECO:0007669"/>
    <property type="project" value="UniProtKB-KW"/>
</dbReference>
<evidence type="ECO:0000256" key="5">
    <source>
        <dbReference type="ARBA" id="ARBA00022801"/>
    </source>
</evidence>
<dbReference type="EMBL" id="SSTE01004182">
    <property type="protein sequence ID" value="KAA0062700.1"/>
    <property type="molecule type" value="Genomic_DNA"/>
</dbReference>
<evidence type="ECO:0000256" key="1">
    <source>
        <dbReference type="ARBA" id="ARBA00022679"/>
    </source>
</evidence>
<evidence type="ECO:0000313" key="8">
    <source>
        <dbReference type="EMBL" id="KAA0062700.1"/>
    </source>
</evidence>
<dbReference type="CDD" id="cd09274">
    <property type="entry name" value="RNase_HI_RT_Ty3"/>
    <property type="match status" value="1"/>
</dbReference>